<evidence type="ECO:0000313" key="2">
    <source>
        <dbReference type="Proteomes" id="UP001527181"/>
    </source>
</evidence>
<organism evidence="1 2">
    <name type="scientific">Paenibacillus alvei</name>
    <name type="common">Bacillus alvei</name>
    <dbReference type="NCBI Taxonomy" id="44250"/>
    <lineage>
        <taxon>Bacteria</taxon>
        <taxon>Bacillati</taxon>
        <taxon>Bacillota</taxon>
        <taxon>Bacilli</taxon>
        <taxon>Bacillales</taxon>
        <taxon>Paenibacillaceae</taxon>
        <taxon>Paenibacillus</taxon>
    </lineage>
</organism>
<protein>
    <submittedName>
        <fullName evidence="1">Uncharacterized protein</fullName>
    </submittedName>
</protein>
<keyword evidence="2" id="KW-1185">Reference proteome</keyword>
<dbReference type="Proteomes" id="UP001527181">
    <property type="component" value="Unassembled WGS sequence"/>
</dbReference>
<dbReference type="RefSeq" id="WP_262866429.1">
    <property type="nucleotide sequence ID" value="NZ_JAMDLX010000011.1"/>
</dbReference>
<accession>A0ABT4GXW9</accession>
<dbReference type="GeneID" id="94488033"/>
<comment type="caution">
    <text evidence="1">The sequence shown here is derived from an EMBL/GenBank/DDBJ whole genome shotgun (WGS) entry which is preliminary data.</text>
</comment>
<dbReference type="EMBL" id="JAMDNP010000022">
    <property type="protein sequence ID" value="MCY9761554.1"/>
    <property type="molecule type" value="Genomic_DNA"/>
</dbReference>
<proteinExistence type="predicted"/>
<gene>
    <name evidence="1" type="ORF">M5X12_13315</name>
</gene>
<evidence type="ECO:0000313" key="1">
    <source>
        <dbReference type="EMBL" id="MCY9761554.1"/>
    </source>
</evidence>
<reference evidence="1 2" key="1">
    <citation type="submission" date="2022-05" db="EMBL/GenBank/DDBJ databases">
        <title>Genome Sequencing of Bee-Associated Microbes.</title>
        <authorList>
            <person name="Dunlap C."/>
        </authorList>
    </citation>
    <scope>NUCLEOTIDE SEQUENCE [LARGE SCALE GENOMIC DNA]</scope>
    <source>
        <strain evidence="1 2">NRRL B-04010</strain>
    </source>
</reference>
<name>A0ABT4GXW9_PAEAL</name>
<sequence>MAKEEVRIFPLIDLEGKRSSQVDEVIHLVQNRGCDVQEKEVPYEFMRGGLDRIKAAFFYLRKLQNLQIQKNTHDSR</sequence>